<gene>
    <name evidence="1" type="ORF">JOF56_005006</name>
</gene>
<name>A0ABS4TJT6_9PSEU</name>
<organism evidence="1 2">
    <name type="scientific">Kibdelosporangium banguiense</name>
    <dbReference type="NCBI Taxonomy" id="1365924"/>
    <lineage>
        <taxon>Bacteria</taxon>
        <taxon>Bacillati</taxon>
        <taxon>Actinomycetota</taxon>
        <taxon>Actinomycetes</taxon>
        <taxon>Pseudonocardiales</taxon>
        <taxon>Pseudonocardiaceae</taxon>
        <taxon>Kibdelosporangium</taxon>
    </lineage>
</organism>
<protein>
    <submittedName>
        <fullName evidence="1">Uncharacterized protein</fullName>
    </submittedName>
</protein>
<reference evidence="1 2" key="1">
    <citation type="submission" date="2021-03" db="EMBL/GenBank/DDBJ databases">
        <title>Sequencing the genomes of 1000 actinobacteria strains.</title>
        <authorList>
            <person name="Klenk H.-P."/>
        </authorList>
    </citation>
    <scope>NUCLEOTIDE SEQUENCE [LARGE SCALE GENOMIC DNA]</scope>
    <source>
        <strain evidence="1 2">DSM 46670</strain>
    </source>
</reference>
<dbReference type="EMBL" id="JAGINW010000001">
    <property type="protein sequence ID" value="MBP2324621.1"/>
    <property type="molecule type" value="Genomic_DNA"/>
</dbReference>
<proteinExistence type="predicted"/>
<evidence type="ECO:0000313" key="2">
    <source>
        <dbReference type="Proteomes" id="UP001519332"/>
    </source>
</evidence>
<accession>A0ABS4TJT6</accession>
<dbReference type="Proteomes" id="UP001519332">
    <property type="component" value="Unassembled WGS sequence"/>
</dbReference>
<evidence type="ECO:0000313" key="1">
    <source>
        <dbReference type="EMBL" id="MBP2324621.1"/>
    </source>
</evidence>
<keyword evidence="2" id="KW-1185">Reference proteome</keyword>
<dbReference type="RefSeq" id="WP_209641931.1">
    <property type="nucleotide sequence ID" value="NZ_JAGINW010000001.1"/>
</dbReference>
<comment type="caution">
    <text evidence="1">The sequence shown here is derived from an EMBL/GenBank/DDBJ whole genome shotgun (WGS) entry which is preliminary data.</text>
</comment>
<sequence>MSSNGIQVGAWVKIEGECEIEYRVTGDEVEFSFGGRMNGFDILATERGLDRLLTAGNEALREMRSAAVKD</sequence>